<comment type="caution">
    <text evidence="2">The sequence shown here is derived from an EMBL/GenBank/DDBJ whole genome shotgun (WGS) entry which is preliminary data.</text>
</comment>
<organism evidence="2 3">
    <name type="scientific">Akanthomyces lecanii RCEF 1005</name>
    <dbReference type="NCBI Taxonomy" id="1081108"/>
    <lineage>
        <taxon>Eukaryota</taxon>
        <taxon>Fungi</taxon>
        <taxon>Dikarya</taxon>
        <taxon>Ascomycota</taxon>
        <taxon>Pezizomycotina</taxon>
        <taxon>Sordariomycetes</taxon>
        <taxon>Hypocreomycetidae</taxon>
        <taxon>Hypocreales</taxon>
        <taxon>Cordycipitaceae</taxon>
        <taxon>Akanthomyces</taxon>
        <taxon>Cordyceps confragosa</taxon>
    </lineage>
</organism>
<feature type="compositionally biased region" description="Low complexity" evidence="1">
    <location>
        <begin position="1129"/>
        <end position="1140"/>
    </location>
</feature>
<feature type="compositionally biased region" description="Low complexity" evidence="1">
    <location>
        <begin position="65"/>
        <end position="76"/>
    </location>
</feature>
<reference evidence="2 3" key="1">
    <citation type="journal article" date="2016" name="Genome Biol. Evol.">
        <title>Divergent and convergent evolution of fungal pathogenicity.</title>
        <authorList>
            <person name="Shang Y."/>
            <person name="Xiao G."/>
            <person name="Zheng P."/>
            <person name="Cen K."/>
            <person name="Zhan S."/>
            <person name="Wang C."/>
        </authorList>
    </citation>
    <scope>NUCLEOTIDE SEQUENCE [LARGE SCALE GENOMIC DNA]</scope>
    <source>
        <strain evidence="2 3">RCEF 1005</strain>
    </source>
</reference>
<feature type="region of interest" description="Disordered" evidence="1">
    <location>
        <begin position="127"/>
        <end position="563"/>
    </location>
</feature>
<feature type="compositionally biased region" description="Basic residues" evidence="1">
    <location>
        <begin position="934"/>
        <end position="943"/>
    </location>
</feature>
<feature type="compositionally biased region" description="Low complexity" evidence="1">
    <location>
        <begin position="292"/>
        <end position="301"/>
    </location>
</feature>
<feature type="region of interest" description="Disordered" evidence="1">
    <location>
        <begin position="814"/>
        <end position="1096"/>
    </location>
</feature>
<evidence type="ECO:0000313" key="2">
    <source>
        <dbReference type="EMBL" id="OAA81318.1"/>
    </source>
</evidence>
<feature type="compositionally biased region" description="Acidic residues" evidence="1">
    <location>
        <begin position="584"/>
        <end position="594"/>
    </location>
</feature>
<dbReference type="EMBL" id="AZHF01000001">
    <property type="protein sequence ID" value="OAA81318.1"/>
    <property type="molecule type" value="Genomic_DNA"/>
</dbReference>
<feature type="compositionally biased region" description="Polar residues" evidence="1">
    <location>
        <begin position="821"/>
        <end position="831"/>
    </location>
</feature>
<dbReference type="AlphaFoldDB" id="A0A162KXK8"/>
<feature type="compositionally biased region" description="Acidic residues" evidence="1">
    <location>
        <begin position="656"/>
        <end position="666"/>
    </location>
</feature>
<feature type="compositionally biased region" description="Polar residues" evidence="1">
    <location>
        <begin position="980"/>
        <end position="994"/>
    </location>
</feature>
<accession>A0A162KXK8</accession>
<evidence type="ECO:0000256" key="1">
    <source>
        <dbReference type="SAM" id="MobiDB-lite"/>
    </source>
</evidence>
<feature type="compositionally biased region" description="Polar residues" evidence="1">
    <location>
        <begin position="19"/>
        <end position="28"/>
    </location>
</feature>
<protein>
    <submittedName>
        <fullName evidence="2">Uncharacterized protein</fullName>
    </submittedName>
</protein>
<dbReference type="OrthoDB" id="4115400at2759"/>
<dbReference type="STRING" id="1081108.A0A162KXK8"/>
<name>A0A162KXK8_CORDF</name>
<keyword evidence="3" id="KW-1185">Reference proteome</keyword>
<feature type="region of interest" description="Disordered" evidence="1">
    <location>
        <begin position="1"/>
        <end position="111"/>
    </location>
</feature>
<proteinExistence type="predicted"/>
<evidence type="ECO:0000313" key="3">
    <source>
        <dbReference type="Proteomes" id="UP000076881"/>
    </source>
</evidence>
<gene>
    <name evidence="2" type="ORF">LEL_00863</name>
</gene>
<feature type="compositionally biased region" description="Basic and acidic residues" evidence="1">
    <location>
        <begin position="595"/>
        <end position="605"/>
    </location>
</feature>
<sequence length="1187" mass="128338">MERARRTVSTASSRRRPNPASTSPQSAPESGPEPLPSVSPGLSNDIKSPQSAPPARRSSKTLQHSASFSAPVSSRSTHLRKRSNTMDEFGFENAADDKDSPQKGGHTLRRRARVDYTFEHIDDEVVVPSSTSSTRTRKRKSDNSYDSEEVNAQNVGRRRASLDADTPSSRRRNPARKSSAEVATYIEEPDEEEGNVQDTIEVEVAGSLSDGDHPTSAAPVSRSPNATGQDSQPPKSAIVPSAELERPAEDSSLASNAKENSSRWRIKIMPQKGPRIRLTHRSSGSDSRDSSPSEAVAPASAEPERSALGETPGKAETSTAVPDAAKSEPQDEDGEKPEKQLLQEASTAPNGAGSKAEEADEPEKINGMAVSEQSSTQQTLDADVAQEESKAVSAKEEAVDETAALDGGANRDTPITHLDADAVEEPEGQDNAATSASAIDAPQKDVAKPSSPSSQVQKQLDESPNEATVGVKMDPDVEDADDDGKPGDEPMEDEPQAEPAEISNTPNPASEIEEAPASLQAGSDTAMEGIVATKPERKPCPPQDLAPPALVSRPQPTPAGRWAYLTPYVDGEYVTYPEKKESSPEEETAADEPMPEDKDADKDSNGMEPIVDDNEDAPDASQLEVPTPALNTPTRGSPVPESMEPTASNSPAQAADEADDGDVSDSDDVEVRRFFRYRKLRDPEDFVSAIEKFEDMSTTDLYELVGAMNVSLVQWQTEWTSLGKIVDDYENALRRRLADSKYESRTRNLHQHGINYEEPEFVVKGYKAKEKEIMSETRYLQGQDRIMAAAYGFEYDPHPSKIGRQNPETQQAGIMTRGRSLRNQPRQTAKATETDEVTGKRTRKPVQLFDPAAQDISRSSTPVPTRGKRRRNGNGDDDMVTSSFNGDATSDVDEPPSRTKRRRAGRPQTSAPNMGDDSGASQDPSQDADETVRPSRRGRHRAAIRYDDGFAEQEVDDEQHTKLPKRHILTLKIPRGKNFSEPSSAITDNGDSRPSTADSESSSHTAESSYSFRPKRQKRFRDEEEAEAAGQGPPKKRGRRVTDDAGSMAAFPTGDVSPAAARKTPKIKVVRAAQTQASRTGTPSSVGGDADEPRKDYKLMTKSEKMSASMKSRWANGNMAGAVEKRKATLAAKKAAQAAADQKSGTTTPKGSKVKPKKDGPPRQDSQPLPPSTPGMGYPFSAAPNEA</sequence>
<feature type="compositionally biased region" description="Low complexity" evidence="1">
    <location>
        <begin position="995"/>
        <end position="1011"/>
    </location>
</feature>
<feature type="compositionally biased region" description="Polar residues" evidence="1">
    <location>
        <begin position="222"/>
        <end position="234"/>
    </location>
</feature>
<feature type="region of interest" description="Disordered" evidence="1">
    <location>
        <begin position="1118"/>
        <end position="1187"/>
    </location>
</feature>
<feature type="region of interest" description="Disordered" evidence="1">
    <location>
        <begin position="575"/>
        <end position="666"/>
    </location>
</feature>
<dbReference type="Proteomes" id="UP000076881">
    <property type="component" value="Unassembled WGS sequence"/>
</dbReference>
<feature type="compositionally biased region" description="Polar residues" evidence="1">
    <location>
        <begin position="1073"/>
        <end position="1085"/>
    </location>
</feature>
<feature type="compositionally biased region" description="Polar residues" evidence="1">
    <location>
        <begin position="371"/>
        <end position="380"/>
    </location>
</feature>
<feature type="compositionally biased region" description="Basic and acidic residues" evidence="1">
    <location>
        <begin position="387"/>
        <end position="397"/>
    </location>
</feature>